<dbReference type="Gene3D" id="1.10.1710.10">
    <property type="entry name" value="ProQ/FinO domain"/>
    <property type="match status" value="1"/>
</dbReference>
<dbReference type="PANTHER" id="PTHR38106:SF1">
    <property type="entry name" value="RNA CHAPERONE PROQ"/>
    <property type="match status" value="1"/>
</dbReference>
<evidence type="ECO:0000313" key="6">
    <source>
        <dbReference type="EMBL" id="RJF96037.1"/>
    </source>
</evidence>
<dbReference type="AlphaFoldDB" id="A0A3A3FL60"/>
<feature type="domain" description="ProQ/FinO" evidence="5">
    <location>
        <begin position="9"/>
        <end position="116"/>
    </location>
</feature>
<dbReference type="InterPro" id="IPR016103">
    <property type="entry name" value="ProQ/FinO"/>
</dbReference>
<keyword evidence="3" id="KW-0143">Chaperone</keyword>
<feature type="compositionally biased region" description="Basic and acidic residues" evidence="4">
    <location>
        <begin position="108"/>
        <end position="129"/>
    </location>
</feature>
<dbReference type="Pfam" id="PF04352">
    <property type="entry name" value="ProQ"/>
    <property type="match status" value="1"/>
</dbReference>
<proteinExistence type="predicted"/>
<keyword evidence="1" id="KW-0963">Cytoplasm</keyword>
<accession>A0A3A3FL60</accession>
<dbReference type="OrthoDB" id="9180746at2"/>
<dbReference type="GO" id="GO:0033592">
    <property type="term" value="F:RNA strand annealing activity"/>
    <property type="evidence" value="ECO:0007669"/>
    <property type="project" value="InterPro"/>
</dbReference>
<dbReference type="InterPro" id="IPR023529">
    <property type="entry name" value="ProQ"/>
</dbReference>
<evidence type="ECO:0000256" key="2">
    <source>
        <dbReference type="ARBA" id="ARBA00022884"/>
    </source>
</evidence>
<feature type="region of interest" description="Disordered" evidence="4">
    <location>
        <begin position="108"/>
        <end position="138"/>
    </location>
</feature>
<dbReference type="SMART" id="SM00945">
    <property type="entry name" value="ProQ"/>
    <property type="match status" value="1"/>
</dbReference>
<dbReference type="GO" id="GO:0010608">
    <property type="term" value="P:post-transcriptional regulation of gene expression"/>
    <property type="evidence" value="ECO:0007669"/>
    <property type="project" value="InterPro"/>
</dbReference>
<evidence type="ECO:0000313" key="7">
    <source>
        <dbReference type="Proteomes" id="UP000265955"/>
    </source>
</evidence>
<reference evidence="7" key="1">
    <citation type="submission" date="2018-09" db="EMBL/GenBank/DDBJ databases">
        <authorList>
            <person name="Zhu H."/>
        </authorList>
    </citation>
    <scope>NUCLEOTIDE SEQUENCE [LARGE SCALE GENOMIC DNA]</scope>
    <source>
        <strain evidence="7">K1R23-30</strain>
    </source>
</reference>
<name>A0A3A3FL60_9BURK</name>
<dbReference type="PANTHER" id="PTHR38106">
    <property type="entry name" value="RNA CHAPERONE PROQ"/>
    <property type="match status" value="1"/>
</dbReference>
<dbReference type="GO" id="GO:0034057">
    <property type="term" value="F:RNA strand-exchange activity"/>
    <property type="evidence" value="ECO:0007669"/>
    <property type="project" value="InterPro"/>
</dbReference>
<organism evidence="6 7">
    <name type="scientific">Noviherbaspirillum saxi</name>
    <dbReference type="NCBI Taxonomy" id="2320863"/>
    <lineage>
        <taxon>Bacteria</taxon>
        <taxon>Pseudomonadati</taxon>
        <taxon>Pseudomonadota</taxon>
        <taxon>Betaproteobacteria</taxon>
        <taxon>Burkholderiales</taxon>
        <taxon>Oxalobacteraceae</taxon>
        <taxon>Noviherbaspirillum</taxon>
    </lineage>
</organism>
<dbReference type="SUPFAM" id="SSF48657">
    <property type="entry name" value="FinO-like"/>
    <property type="match status" value="1"/>
</dbReference>
<dbReference type="RefSeq" id="WP_119771184.1">
    <property type="nucleotide sequence ID" value="NZ_QYUO01000002.1"/>
</dbReference>
<evidence type="ECO:0000256" key="3">
    <source>
        <dbReference type="ARBA" id="ARBA00023186"/>
    </source>
</evidence>
<dbReference type="EMBL" id="QYUO01000002">
    <property type="protein sequence ID" value="RJF96037.1"/>
    <property type="molecule type" value="Genomic_DNA"/>
</dbReference>
<dbReference type="Proteomes" id="UP000265955">
    <property type="component" value="Unassembled WGS sequence"/>
</dbReference>
<sequence>MNVTTPPENSAPSPRQLLKTLQEQYAVFRECRALSIGIDKQIIAAQPDVPRKVLRIALGIHTNSTPYLKAMERATSRFDLQGNAAGEVVEEHRERAKTMLRERYKKVAEQRKAQREAEEAERRHAEKLEQLTAKFSKK</sequence>
<keyword evidence="7" id="KW-1185">Reference proteome</keyword>
<evidence type="ECO:0000256" key="1">
    <source>
        <dbReference type="ARBA" id="ARBA00022490"/>
    </source>
</evidence>
<evidence type="ECO:0000256" key="4">
    <source>
        <dbReference type="SAM" id="MobiDB-lite"/>
    </source>
</evidence>
<dbReference type="InterPro" id="IPR036442">
    <property type="entry name" value="ProQ/FinO_sf"/>
</dbReference>
<evidence type="ECO:0000259" key="5">
    <source>
        <dbReference type="SMART" id="SM00945"/>
    </source>
</evidence>
<comment type="caution">
    <text evidence="6">The sequence shown here is derived from an EMBL/GenBank/DDBJ whole genome shotgun (WGS) entry which is preliminary data.</text>
</comment>
<keyword evidence="2" id="KW-0694">RNA-binding</keyword>
<gene>
    <name evidence="6" type="ORF">D3871_22095</name>
</gene>
<dbReference type="GO" id="GO:0005829">
    <property type="term" value="C:cytosol"/>
    <property type="evidence" value="ECO:0007669"/>
    <property type="project" value="TreeGrafter"/>
</dbReference>
<protein>
    <submittedName>
        <fullName evidence="6">Osmoprotectant transporter activator</fullName>
    </submittedName>
</protein>